<dbReference type="Proteomes" id="UP000324222">
    <property type="component" value="Unassembled WGS sequence"/>
</dbReference>
<protein>
    <submittedName>
        <fullName evidence="1">Uncharacterized protein</fullName>
    </submittedName>
</protein>
<accession>A0A5B7GBS2</accession>
<sequence length="78" mass="8351">MHIPTSSSCPLHLIPSVFLPLASLNSHSSSALSSATRPSLHLQTHPPYLHGAKSSTSPSLYHALCLLYLIKSFTLTAL</sequence>
<name>A0A5B7GBS2_PORTR</name>
<evidence type="ECO:0000313" key="1">
    <source>
        <dbReference type="EMBL" id="MPC54976.1"/>
    </source>
</evidence>
<dbReference type="AlphaFoldDB" id="A0A5B7GBS2"/>
<dbReference type="EMBL" id="VSRR010012790">
    <property type="protein sequence ID" value="MPC54976.1"/>
    <property type="molecule type" value="Genomic_DNA"/>
</dbReference>
<proteinExistence type="predicted"/>
<evidence type="ECO:0000313" key="2">
    <source>
        <dbReference type="Proteomes" id="UP000324222"/>
    </source>
</evidence>
<comment type="caution">
    <text evidence="1">The sequence shown here is derived from an EMBL/GenBank/DDBJ whole genome shotgun (WGS) entry which is preliminary data.</text>
</comment>
<reference evidence="1 2" key="1">
    <citation type="submission" date="2019-05" db="EMBL/GenBank/DDBJ databases">
        <title>Another draft genome of Portunus trituberculatus and its Hox gene families provides insights of decapod evolution.</title>
        <authorList>
            <person name="Jeong J.-H."/>
            <person name="Song I."/>
            <person name="Kim S."/>
            <person name="Choi T."/>
            <person name="Kim D."/>
            <person name="Ryu S."/>
            <person name="Kim W."/>
        </authorList>
    </citation>
    <scope>NUCLEOTIDE SEQUENCE [LARGE SCALE GENOMIC DNA]</scope>
    <source>
        <tissue evidence="1">Muscle</tissue>
    </source>
</reference>
<organism evidence="1 2">
    <name type="scientific">Portunus trituberculatus</name>
    <name type="common">Swimming crab</name>
    <name type="synonym">Neptunus trituberculatus</name>
    <dbReference type="NCBI Taxonomy" id="210409"/>
    <lineage>
        <taxon>Eukaryota</taxon>
        <taxon>Metazoa</taxon>
        <taxon>Ecdysozoa</taxon>
        <taxon>Arthropoda</taxon>
        <taxon>Crustacea</taxon>
        <taxon>Multicrustacea</taxon>
        <taxon>Malacostraca</taxon>
        <taxon>Eumalacostraca</taxon>
        <taxon>Eucarida</taxon>
        <taxon>Decapoda</taxon>
        <taxon>Pleocyemata</taxon>
        <taxon>Brachyura</taxon>
        <taxon>Eubrachyura</taxon>
        <taxon>Portunoidea</taxon>
        <taxon>Portunidae</taxon>
        <taxon>Portuninae</taxon>
        <taxon>Portunus</taxon>
    </lineage>
</organism>
<keyword evidence="2" id="KW-1185">Reference proteome</keyword>
<gene>
    <name evidence="1" type="ORF">E2C01_048907</name>
</gene>